<evidence type="ECO:0000256" key="4">
    <source>
        <dbReference type="ARBA" id="ARBA00022989"/>
    </source>
</evidence>
<dbReference type="PANTHER" id="PTHR32322">
    <property type="entry name" value="INNER MEMBRANE TRANSPORTER"/>
    <property type="match status" value="1"/>
</dbReference>
<feature type="transmembrane region" description="Helical" evidence="6">
    <location>
        <begin position="148"/>
        <end position="166"/>
    </location>
</feature>
<sequence>MKKGILLVLLTAIISGFSIFINQFGVSVINPYVFTGLKNIVVAVMLGCLLLAMKERRLLKDLKKKQWLLLLVIGLIGGSIPFLLFFKGLFLTTAAQGSFIHKTMFIYVMVFATLFFKERINKKLLFGGLFLLLGNAFLLKFIPHSLSQGDLLILLATLFWAVENIISKHVLKELPPRIVAWGRMFFGSAFILIFLVITGQVGLIININSNQIIWVLVTSVLLFGYVMTWYSGLKHMPVSLATTILLLGAPITTLLTFISTGIISRIEILGAGLILVGVILILKLIYKIKPQEKKLCQD</sequence>
<protein>
    <recommendedName>
        <fullName evidence="7">EamA domain-containing protein</fullName>
    </recommendedName>
</protein>
<name>A0A1G2F474_9BACT</name>
<evidence type="ECO:0000256" key="3">
    <source>
        <dbReference type="ARBA" id="ARBA00022692"/>
    </source>
</evidence>
<dbReference type="SUPFAM" id="SSF103481">
    <property type="entry name" value="Multidrug resistance efflux transporter EmrE"/>
    <property type="match status" value="2"/>
</dbReference>
<feature type="transmembrane region" description="Helical" evidence="6">
    <location>
        <begin position="32"/>
        <end position="52"/>
    </location>
</feature>
<feature type="transmembrane region" description="Helical" evidence="6">
    <location>
        <begin position="268"/>
        <end position="286"/>
    </location>
</feature>
<dbReference type="GO" id="GO:0005886">
    <property type="term" value="C:plasma membrane"/>
    <property type="evidence" value="ECO:0007669"/>
    <property type="project" value="UniProtKB-SubCell"/>
</dbReference>
<dbReference type="STRING" id="1801990.A2V69_00830"/>
<dbReference type="InterPro" id="IPR000620">
    <property type="entry name" value="EamA_dom"/>
</dbReference>
<keyword evidence="4 6" id="KW-1133">Transmembrane helix</keyword>
<feature type="transmembrane region" description="Helical" evidence="6">
    <location>
        <begin position="98"/>
        <end position="117"/>
    </location>
</feature>
<feature type="transmembrane region" description="Helical" evidence="6">
    <location>
        <begin position="178"/>
        <end position="205"/>
    </location>
</feature>
<feature type="domain" description="EamA" evidence="7">
    <location>
        <begin position="149"/>
        <end position="282"/>
    </location>
</feature>
<evidence type="ECO:0000313" key="8">
    <source>
        <dbReference type="EMBL" id="OGZ32727.1"/>
    </source>
</evidence>
<evidence type="ECO:0000256" key="5">
    <source>
        <dbReference type="ARBA" id="ARBA00023136"/>
    </source>
</evidence>
<dbReference type="PANTHER" id="PTHR32322:SF18">
    <property type="entry name" value="S-ADENOSYLMETHIONINE_S-ADENOSYLHOMOCYSTEINE TRANSPORTER"/>
    <property type="match status" value="1"/>
</dbReference>
<accession>A0A1G2F474</accession>
<evidence type="ECO:0000256" key="1">
    <source>
        <dbReference type="ARBA" id="ARBA00004651"/>
    </source>
</evidence>
<proteinExistence type="predicted"/>
<comment type="caution">
    <text evidence="8">The sequence shown here is derived from an EMBL/GenBank/DDBJ whole genome shotgun (WGS) entry which is preliminary data.</text>
</comment>
<keyword evidence="5 6" id="KW-0472">Membrane</keyword>
<feature type="transmembrane region" description="Helical" evidence="6">
    <location>
        <begin position="124"/>
        <end position="142"/>
    </location>
</feature>
<evidence type="ECO:0000256" key="2">
    <source>
        <dbReference type="ARBA" id="ARBA00022475"/>
    </source>
</evidence>
<comment type="subcellular location">
    <subcellularLocation>
        <location evidence="1">Cell membrane</location>
        <topology evidence="1">Multi-pass membrane protein</topology>
    </subcellularLocation>
</comment>
<dbReference type="Proteomes" id="UP000177810">
    <property type="component" value="Unassembled WGS sequence"/>
</dbReference>
<evidence type="ECO:0000256" key="6">
    <source>
        <dbReference type="SAM" id="Phobius"/>
    </source>
</evidence>
<keyword evidence="3 6" id="KW-0812">Transmembrane</keyword>
<reference evidence="8 9" key="1">
    <citation type="journal article" date="2016" name="Nat. Commun.">
        <title>Thousands of microbial genomes shed light on interconnected biogeochemical processes in an aquifer system.</title>
        <authorList>
            <person name="Anantharaman K."/>
            <person name="Brown C.T."/>
            <person name="Hug L.A."/>
            <person name="Sharon I."/>
            <person name="Castelle C.J."/>
            <person name="Probst A.J."/>
            <person name="Thomas B.C."/>
            <person name="Singh A."/>
            <person name="Wilkins M.J."/>
            <person name="Karaoz U."/>
            <person name="Brodie E.L."/>
            <person name="Williams K.H."/>
            <person name="Hubbard S.S."/>
            <person name="Banfield J.F."/>
        </authorList>
    </citation>
    <scope>NUCLEOTIDE SEQUENCE [LARGE SCALE GENOMIC DNA]</scope>
</reference>
<organism evidence="8 9">
    <name type="scientific">Candidatus Portnoybacteria bacterium RBG_13_40_8</name>
    <dbReference type="NCBI Taxonomy" id="1801990"/>
    <lineage>
        <taxon>Bacteria</taxon>
        <taxon>Candidatus Portnoyibacteriota</taxon>
    </lineage>
</organism>
<evidence type="ECO:0000313" key="9">
    <source>
        <dbReference type="Proteomes" id="UP000177810"/>
    </source>
</evidence>
<feature type="domain" description="EamA" evidence="7">
    <location>
        <begin position="3"/>
        <end position="138"/>
    </location>
</feature>
<evidence type="ECO:0000259" key="7">
    <source>
        <dbReference type="Pfam" id="PF00892"/>
    </source>
</evidence>
<dbReference type="InterPro" id="IPR037185">
    <property type="entry name" value="EmrE-like"/>
</dbReference>
<feature type="transmembrane region" description="Helical" evidence="6">
    <location>
        <begin position="238"/>
        <end position="262"/>
    </location>
</feature>
<dbReference type="AlphaFoldDB" id="A0A1G2F474"/>
<dbReference type="EMBL" id="MHMT01000014">
    <property type="protein sequence ID" value="OGZ32727.1"/>
    <property type="molecule type" value="Genomic_DNA"/>
</dbReference>
<feature type="transmembrane region" description="Helical" evidence="6">
    <location>
        <begin position="211"/>
        <end position="231"/>
    </location>
</feature>
<gene>
    <name evidence="8" type="ORF">A2V69_00830</name>
</gene>
<dbReference type="InterPro" id="IPR050638">
    <property type="entry name" value="AA-Vitamin_Transporters"/>
</dbReference>
<dbReference type="Pfam" id="PF00892">
    <property type="entry name" value="EamA"/>
    <property type="match status" value="2"/>
</dbReference>
<keyword evidence="2" id="KW-1003">Cell membrane</keyword>
<feature type="transmembrane region" description="Helical" evidence="6">
    <location>
        <begin position="67"/>
        <end position="86"/>
    </location>
</feature>